<dbReference type="OrthoDB" id="7068347at2"/>
<sequence length="143" mass="15751">MEEVTLTIDMFWLVLIVAALGLLIVGAIAIFAWKAFSDDSRGFVSYERYLDFLTTHKIRSNLPVYLNEAYADYLQKRNEFWSTYGQVIVAVFIVIILAILMLTKTITAEAGLPILSAVSGFAIAKGVSSSKNTPSNPNDPNIG</sequence>
<feature type="transmembrane region" description="Helical" evidence="1">
    <location>
        <begin position="12"/>
        <end position="33"/>
    </location>
</feature>
<keyword evidence="1" id="KW-0812">Transmembrane</keyword>
<dbReference type="EMBL" id="PPSK01000029">
    <property type="protein sequence ID" value="POB00927.1"/>
    <property type="molecule type" value="Genomic_DNA"/>
</dbReference>
<reference evidence="2 3" key="1">
    <citation type="submission" date="2018-01" db="EMBL/GenBank/DDBJ databases">
        <title>Draft genome of the type strain Pseudomonas oceani DSM 100277 isolated from the deep water in Okinawa trough, northwestern Pacific Ocean.</title>
        <authorList>
            <person name="Gomila M."/>
            <person name="Mulet M."/>
            <person name="Garcia-Valdes E."/>
            <person name="Lalucat J."/>
        </authorList>
    </citation>
    <scope>NUCLEOTIDE SEQUENCE [LARGE SCALE GENOMIC DNA]</scope>
    <source>
        <strain evidence="2 3">DSM 100277</strain>
    </source>
</reference>
<dbReference type="AlphaFoldDB" id="A0A2P4EQN2"/>
<accession>A0A2P4EQN2</accession>
<keyword evidence="1" id="KW-0472">Membrane</keyword>
<feature type="transmembrane region" description="Helical" evidence="1">
    <location>
        <begin position="83"/>
        <end position="102"/>
    </location>
</feature>
<evidence type="ECO:0000313" key="3">
    <source>
        <dbReference type="Proteomes" id="UP000243451"/>
    </source>
</evidence>
<keyword evidence="1" id="KW-1133">Transmembrane helix</keyword>
<evidence type="ECO:0000256" key="1">
    <source>
        <dbReference type="SAM" id="Phobius"/>
    </source>
</evidence>
<protein>
    <submittedName>
        <fullName evidence="2">Uncharacterized protein</fullName>
    </submittedName>
</protein>
<dbReference type="RefSeq" id="WP_104739793.1">
    <property type="nucleotide sequence ID" value="NZ_BMHR01000025.1"/>
</dbReference>
<proteinExistence type="predicted"/>
<name>A0A2P4EQN2_9GAMM</name>
<organism evidence="2 3">
    <name type="scientific">Halopseudomonas oceani</name>
    <dbReference type="NCBI Taxonomy" id="1708783"/>
    <lineage>
        <taxon>Bacteria</taxon>
        <taxon>Pseudomonadati</taxon>
        <taxon>Pseudomonadota</taxon>
        <taxon>Gammaproteobacteria</taxon>
        <taxon>Pseudomonadales</taxon>
        <taxon>Pseudomonadaceae</taxon>
        <taxon>Halopseudomonas</taxon>
    </lineage>
</organism>
<dbReference type="Proteomes" id="UP000243451">
    <property type="component" value="Unassembled WGS sequence"/>
</dbReference>
<comment type="caution">
    <text evidence="2">The sequence shown here is derived from an EMBL/GenBank/DDBJ whole genome shotgun (WGS) entry which is preliminary data.</text>
</comment>
<evidence type="ECO:0000313" key="2">
    <source>
        <dbReference type="EMBL" id="POB00927.1"/>
    </source>
</evidence>
<keyword evidence="3" id="KW-1185">Reference proteome</keyword>
<gene>
    <name evidence="2" type="ORF">C1949_18015</name>
</gene>